<evidence type="ECO:0000313" key="2">
    <source>
        <dbReference type="EMBL" id="MQY24357.1"/>
    </source>
</evidence>
<feature type="transmembrane region" description="Helical" evidence="1">
    <location>
        <begin position="30"/>
        <end position="60"/>
    </location>
</feature>
<evidence type="ECO:0000256" key="1">
    <source>
        <dbReference type="SAM" id="Phobius"/>
    </source>
</evidence>
<keyword evidence="1" id="KW-0812">Transmembrane</keyword>
<proteinExistence type="predicted"/>
<dbReference type="RefSeq" id="WP_153416089.1">
    <property type="nucleotide sequence ID" value="NZ_WEGK01000033.1"/>
</dbReference>
<dbReference type="AlphaFoldDB" id="A0A7K0DF84"/>
<keyword evidence="1" id="KW-0472">Membrane</keyword>
<gene>
    <name evidence="2" type="ORF">NRB20_74920</name>
</gene>
<organism evidence="2 3">
    <name type="scientific">Nocardia macrotermitis</name>
    <dbReference type="NCBI Taxonomy" id="2585198"/>
    <lineage>
        <taxon>Bacteria</taxon>
        <taxon>Bacillati</taxon>
        <taxon>Actinomycetota</taxon>
        <taxon>Actinomycetes</taxon>
        <taxon>Mycobacteriales</taxon>
        <taxon>Nocardiaceae</taxon>
        <taxon>Nocardia</taxon>
    </lineage>
</organism>
<comment type="caution">
    <text evidence="2">The sequence shown here is derived from an EMBL/GenBank/DDBJ whole genome shotgun (WGS) entry which is preliminary data.</text>
</comment>
<dbReference type="EMBL" id="WEGK01000033">
    <property type="protein sequence ID" value="MQY24357.1"/>
    <property type="molecule type" value="Genomic_DNA"/>
</dbReference>
<name>A0A7K0DF84_9NOCA</name>
<dbReference type="Proteomes" id="UP000438448">
    <property type="component" value="Unassembled WGS sequence"/>
</dbReference>
<accession>A0A7K0DF84</accession>
<keyword evidence="3" id="KW-1185">Reference proteome</keyword>
<reference evidence="2 3" key="1">
    <citation type="submission" date="2019-10" db="EMBL/GenBank/DDBJ databases">
        <title>Nocardia macrotermitis sp. nov. and Nocardia aurantia sp. nov., isolated from the gut of fungus growing-termite Macrotermes natalensis.</title>
        <authorList>
            <person name="Benndorf R."/>
            <person name="Schwitalla J."/>
            <person name="Martin K."/>
            <person name="De Beer W."/>
            <person name="Kaster A.-K."/>
            <person name="Vollmers J."/>
            <person name="Poulsen M."/>
            <person name="Beemelmanns C."/>
        </authorList>
    </citation>
    <scope>NUCLEOTIDE SEQUENCE [LARGE SCALE GENOMIC DNA]</scope>
    <source>
        <strain evidence="2 3">RB20</strain>
    </source>
</reference>
<keyword evidence="1" id="KW-1133">Transmembrane helix</keyword>
<sequence length="193" mass="19689">MFVSAGIVLVGVDAALWISAAKASGDAQKAWITAGATVTGAVVAVAGTVLGANLAATLALGSAQKADRRATYAQLMGAVAAYIDGHQQHQALQADAEAKKLACEKLQKNDPGYAVAVAAAREFADASARAGSQMPRLSADVRIAAAATRLLGPSAAAEAAEQLQKRVLTGRWDEAAVTEQVTATYKTLSDLVQ</sequence>
<evidence type="ECO:0000313" key="3">
    <source>
        <dbReference type="Proteomes" id="UP000438448"/>
    </source>
</evidence>
<protein>
    <submittedName>
        <fullName evidence="2">Uncharacterized protein</fullName>
    </submittedName>
</protein>